<feature type="compositionally biased region" description="Polar residues" evidence="1">
    <location>
        <begin position="78"/>
        <end position="90"/>
    </location>
</feature>
<feature type="region of interest" description="Disordered" evidence="1">
    <location>
        <begin position="73"/>
        <end position="106"/>
    </location>
</feature>
<keyword evidence="3" id="KW-1185">Reference proteome</keyword>
<comment type="caution">
    <text evidence="2">The sequence shown here is derived from an EMBL/GenBank/DDBJ whole genome shotgun (WGS) entry which is preliminary data.</text>
</comment>
<evidence type="ECO:0000313" key="2">
    <source>
        <dbReference type="EMBL" id="KAK8580789.1"/>
    </source>
</evidence>
<gene>
    <name evidence="2" type="ORF">V6N12_071041</name>
</gene>
<reference evidence="2 3" key="1">
    <citation type="journal article" date="2024" name="G3 (Bethesda)">
        <title>Genome assembly of Hibiscus sabdariffa L. provides insights into metabolisms of medicinal natural products.</title>
        <authorList>
            <person name="Kim T."/>
        </authorList>
    </citation>
    <scope>NUCLEOTIDE SEQUENCE [LARGE SCALE GENOMIC DNA]</scope>
    <source>
        <strain evidence="2">TK-2024</strain>
        <tissue evidence="2">Old leaves</tissue>
    </source>
</reference>
<name>A0ABR2FIM9_9ROSI</name>
<sequence>MTQKSSVAHTKKKKGKKDCWIPLLNSSCPEGNIVDQGPGESMQVLHELRIYDNSTMEGNWKIDALMMGSNQRTRESLSDYQTQSHATGGNKNVEKLEDKKKGSRGWMETQTTVPYNRIAGQMDCRVNQKKI</sequence>
<evidence type="ECO:0000256" key="1">
    <source>
        <dbReference type="SAM" id="MobiDB-lite"/>
    </source>
</evidence>
<protein>
    <submittedName>
        <fullName evidence="2">Uncharacterized protein</fullName>
    </submittedName>
</protein>
<dbReference type="Proteomes" id="UP001472677">
    <property type="component" value="Unassembled WGS sequence"/>
</dbReference>
<dbReference type="EMBL" id="JBBPBM010000006">
    <property type="protein sequence ID" value="KAK8580789.1"/>
    <property type="molecule type" value="Genomic_DNA"/>
</dbReference>
<accession>A0ABR2FIM9</accession>
<proteinExistence type="predicted"/>
<organism evidence="2 3">
    <name type="scientific">Hibiscus sabdariffa</name>
    <name type="common">roselle</name>
    <dbReference type="NCBI Taxonomy" id="183260"/>
    <lineage>
        <taxon>Eukaryota</taxon>
        <taxon>Viridiplantae</taxon>
        <taxon>Streptophyta</taxon>
        <taxon>Embryophyta</taxon>
        <taxon>Tracheophyta</taxon>
        <taxon>Spermatophyta</taxon>
        <taxon>Magnoliopsida</taxon>
        <taxon>eudicotyledons</taxon>
        <taxon>Gunneridae</taxon>
        <taxon>Pentapetalae</taxon>
        <taxon>rosids</taxon>
        <taxon>malvids</taxon>
        <taxon>Malvales</taxon>
        <taxon>Malvaceae</taxon>
        <taxon>Malvoideae</taxon>
        <taxon>Hibiscus</taxon>
    </lineage>
</organism>
<evidence type="ECO:0000313" key="3">
    <source>
        <dbReference type="Proteomes" id="UP001472677"/>
    </source>
</evidence>